<keyword evidence="2" id="KW-1133">Transmembrane helix</keyword>
<keyword evidence="4" id="KW-1185">Reference proteome</keyword>
<feature type="transmembrane region" description="Helical" evidence="2">
    <location>
        <begin position="21"/>
        <end position="41"/>
    </location>
</feature>
<accession>A0AAN6N6R8</accession>
<proteinExistence type="predicted"/>
<feature type="compositionally biased region" description="Basic residues" evidence="1">
    <location>
        <begin position="72"/>
        <end position="89"/>
    </location>
</feature>
<feature type="region of interest" description="Disordered" evidence="1">
    <location>
        <begin position="68"/>
        <end position="89"/>
    </location>
</feature>
<evidence type="ECO:0000313" key="3">
    <source>
        <dbReference type="EMBL" id="KAK3938412.1"/>
    </source>
</evidence>
<evidence type="ECO:0000256" key="1">
    <source>
        <dbReference type="SAM" id="MobiDB-lite"/>
    </source>
</evidence>
<dbReference type="Proteomes" id="UP001303473">
    <property type="component" value="Unassembled WGS sequence"/>
</dbReference>
<reference evidence="4" key="1">
    <citation type="journal article" date="2023" name="Mol. Phylogenet. Evol.">
        <title>Genome-scale phylogeny and comparative genomics of the fungal order Sordariales.</title>
        <authorList>
            <person name="Hensen N."/>
            <person name="Bonometti L."/>
            <person name="Westerberg I."/>
            <person name="Brannstrom I.O."/>
            <person name="Guillou S."/>
            <person name="Cros-Aarteil S."/>
            <person name="Calhoun S."/>
            <person name="Haridas S."/>
            <person name="Kuo A."/>
            <person name="Mondo S."/>
            <person name="Pangilinan J."/>
            <person name="Riley R."/>
            <person name="LaButti K."/>
            <person name="Andreopoulos B."/>
            <person name="Lipzen A."/>
            <person name="Chen C."/>
            <person name="Yan M."/>
            <person name="Daum C."/>
            <person name="Ng V."/>
            <person name="Clum A."/>
            <person name="Steindorff A."/>
            <person name="Ohm R.A."/>
            <person name="Martin F."/>
            <person name="Silar P."/>
            <person name="Natvig D.O."/>
            <person name="Lalanne C."/>
            <person name="Gautier V."/>
            <person name="Ament-Velasquez S.L."/>
            <person name="Kruys A."/>
            <person name="Hutchinson M.I."/>
            <person name="Powell A.J."/>
            <person name="Barry K."/>
            <person name="Miller A.N."/>
            <person name="Grigoriev I.V."/>
            <person name="Debuchy R."/>
            <person name="Gladieux P."/>
            <person name="Hiltunen Thoren M."/>
            <person name="Johannesson H."/>
        </authorList>
    </citation>
    <scope>NUCLEOTIDE SEQUENCE [LARGE SCALE GENOMIC DNA]</scope>
    <source>
        <strain evidence="4">CBS 340.73</strain>
    </source>
</reference>
<dbReference type="EMBL" id="MU853830">
    <property type="protein sequence ID" value="KAK3938412.1"/>
    <property type="molecule type" value="Genomic_DNA"/>
</dbReference>
<dbReference type="AlphaFoldDB" id="A0AAN6N6R8"/>
<protein>
    <submittedName>
        <fullName evidence="3">Uncharacterized protein</fullName>
    </submittedName>
</protein>
<gene>
    <name evidence="3" type="ORF">QBC46DRAFT_390287</name>
</gene>
<evidence type="ECO:0000313" key="4">
    <source>
        <dbReference type="Proteomes" id="UP001303473"/>
    </source>
</evidence>
<name>A0AAN6N6R8_9PEZI</name>
<comment type="caution">
    <text evidence="3">The sequence shown here is derived from an EMBL/GenBank/DDBJ whole genome shotgun (WGS) entry which is preliminary data.</text>
</comment>
<organism evidence="3 4">
    <name type="scientific">Diplogelasinospora grovesii</name>
    <dbReference type="NCBI Taxonomy" id="303347"/>
    <lineage>
        <taxon>Eukaryota</taxon>
        <taxon>Fungi</taxon>
        <taxon>Dikarya</taxon>
        <taxon>Ascomycota</taxon>
        <taxon>Pezizomycotina</taxon>
        <taxon>Sordariomycetes</taxon>
        <taxon>Sordariomycetidae</taxon>
        <taxon>Sordariales</taxon>
        <taxon>Diplogelasinosporaceae</taxon>
        <taxon>Diplogelasinospora</taxon>
    </lineage>
</organism>
<sequence length="89" mass="10217">MGYPQRQVGTVSRFRTRAKTLRLSHLLLLLTSPATYAMIAFRDSSLEANRMAMRSFPSRGCLTITESQSSCNRHKNMPKKHNNSPRHRI</sequence>
<keyword evidence="2" id="KW-0472">Membrane</keyword>
<keyword evidence="2" id="KW-0812">Transmembrane</keyword>
<evidence type="ECO:0000256" key="2">
    <source>
        <dbReference type="SAM" id="Phobius"/>
    </source>
</evidence>